<organism evidence="3">
    <name type="scientific">candidate division WOR-3 bacterium</name>
    <dbReference type="NCBI Taxonomy" id="2052148"/>
    <lineage>
        <taxon>Bacteria</taxon>
        <taxon>Bacteria division WOR-3</taxon>
    </lineage>
</organism>
<name>A0A7C2K3B1_UNCW3</name>
<dbReference type="Gene3D" id="3.40.50.300">
    <property type="entry name" value="P-loop containing nucleotide triphosphate hydrolases"/>
    <property type="match status" value="1"/>
</dbReference>
<dbReference type="PANTHER" id="PTHR33295">
    <property type="entry name" value="ATPASE"/>
    <property type="match status" value="1"/>
</dbReference>
<dbReference type="EMBL" id="DSOL01000130">
    <property type="protein sequence ID" value="HEN27882.1"/>
    <property type="molecule type" value="Genomic_DNA"/>
</dbReference>
<protein>
    <submittedName>
        <fullName evidence="3">ATP-binding protein</fullName>
    </submittedName>
</protein>
<dbReference type="SUPFAM" id="SSF52540">
    <property type="entry name" value="P-loop containing nucleoside triphosphate hydrolases"/>
    <property type="match status" value="1"/>
</dbReference>
<dbReference type="Pfam" id="PF13635">
    <property type="entry name" value="DUF4143"/>
    <property type="match status" value="1"/>
</dbReference>
<dbReference type="InterPro" id="IPR041682">
    <property type="entry name" value="AAA_14"/>
</dbReference>
<dbReference type="InterPro" id="IPR025420">
    <property type="entry name" value="DUF4143"/>
</dbReference>
<evidence type="ECO:0000259" key="2">
    <source>
        <dbReference type="Pfam" id="PF13635"/>
    </source>
</evidence>
<comment type="caution">
    <text evidence="3">The sequence shown here is derived from an EMBL/GenBank/DDBJ whole genome shotgun (WGS) entry which is preliminary data.</text>
</comment>
<evidence type="ECO:0000313" key="3">
    <source>
        <dbReference type="EMBL" id="HEN27882.1"/>
    </source>
</evidence>
<feature type="domain" description="AAA" evidence="1">
    <location>
        <begin position="51"/>
        <end position="187"/>
    </location>
</feature>
<evidence type="ECO:0000259" key="1">
    <source>
        <dbReference type="Pfam" id="PF13173"/>
    </source>
</evidence>
<gene>
    <name evidence="3" type="ORF">ENQ77_04350</name>
</gene>
<feature type="domain" description="DUF4143" evidence="2">
    <location>
        <begin position="285"/>
        <end position="449"/>
    </location>
</feature>
<dbReference type="InterPro" id="IPR027417">
    <property type="entry name" value="P-loop_NTPase"/>
</dbReference>
<dbReference type="Pfam" id="PF13173">
    <property type="entry name" value="AAA_14"/>
    <property type="match status" value="1"/>
</dbReference>
<proteinExistence type="predicted"/>
<keyword evidence="3" id="KW-0547">Nucleotide-binding</keyword>
<accession>A0A7C2K3B1</accession>
<keyword evidence="3" id="KW-0067">ATP-binding</keyword>
<sequence length="499" mass="58415">MSIPIELMDQNPWWRIPEAILEDKYIKALANSKVRWEPRLKYKFDLSADVIYTIRGPRQVGKTTLLKEMIKDLLDLGVHPRAIFYYTCELINNPRELVEKISVYLDQIRSSPKQRTYLFLDEISSVKDWQKAIKYLVDTGKLENTTTILTGSHTLDIKKAYEKLPGRRGQTEETLDKIMLPMKFAEYAETLNEDVRNTIRELNLLSIDKRIELLQQLLQGRIPEEIKELLFLAKELEKLFQDYLITGGTAKVVDEYLKHNEIPEHVYKTYIDVILGDLTRWNKRESYLRQIINRVIETLGNPVGWNTLKQETDIAHHNTIAEYVDTLVDSFVLLYLYHYDVNQKAPAYQKEKKIHFQDPFYLHAMRAWVSGKEPFDSTIEFLKETENIGKIAEGIVANHLVRLAFLLSKQKQLFTYETSVFYWRGRKEREVDFVLKAEIDSSVPIEVKYQQTISRKDLYGIIDFLKVSGASKGILLSKDKLETKRNAVIMPVWLFLLIV</sequence>
<reference evidence="3" key="1">
    <citation type="journal article" date="2020" name="mSystems">
        <title>Genome- and Community-Level Interaction Insights into Carbon Utilization and Element Cycling Functions of Hydrothermarchaeota in Hydrothermal Sediment.</title>
        <authorList>
            <person name="Zhou Z."/>
            <person name="Liu Y."/>
            <person name="Xu W."/>
            <person name="Pan J."/>
            <person name="Luo Z.H."/>
            <person name="Li M."/>
        </authorList>
    </citation>
    <scope>NUCLEOTIDE SEQUENCE [LARGE SCALE GENOMIC DNA]</scope>
    <source>
        <strain evidence="3">SpSt-34</strain>
    </source>
</reference>
<dbReference type="GO" id="GO:0005524">
    <property type="term" value="F:ATP binding"/>
    <property type="evidence" value="ECO:0007669"/>
    <property type="project" value="UniProtKB-KW"/>
</dbReference>
<dbReference type="AlphaFoldDB" id="A0A7C2K3B1"/>
<dbReference type="PANTHER" id="PTHR33295:SF18">
    <property type="entry name" value="AAA+ ATPASE DOMAIN-CONTAINING PROTEIN"/>
    <property type="match status" value="1"/>
</dbReference>